<evidence type="ECO:0000256" key="4">
    <source>
        <dbReference type="PROSITE-ProRule" id="PRU00332"/>
    </source>
</evidence>
<evidence type="ECO:0000313" key="8">
    <source>
        <dbReference type="EMBL" id="KDP37242.1"/>
    </source>
</evidence>
<dbReference type="STRING" id="180498.A0A067KMC7"/>
<dbReference type="PANTHER" id="PTHR22792:SF133">
    <property type="entry name" value="LA PROTEIN 2"/>
    <property type="match status" value="1"/>
</dbReference>
<name>A0A067KMC7_JATCU</name>
<dbReference type="InterPro" id="IPR045180">
    <property type="entry name" value="La_dom_prot"/>
</dbReference>
<gene>
    <name evidence="8" type="ORF">JCGZ_06298</name>
</gene>
<dbReference type="InterPro" id="IPR006630">
    <property type="entry name" value="La_HTH"/>
</dbReference>
<evidence type="ECO:0000256" key="3">
    <source>
        <dbReference type="ARBA" id="ARBA00023242"/>
    </source>
</evidence>
<dbReference type="EMBL" id="KK914415">
    <property type="protein sequence ID" value="KDP37242.1"/>
    <property type="molecule type" value="Genomic_DNA"/>
</dbReference>
<dbReference type="Pfam" id="PF05383">
    <property type="entry name" value="La"/>
    <property type="match status" value="1"/>
</dbReference>
<sequence>MASLDEETANKILNQVEFYFSDSNLPRDDFLAKKVSQSKDGSILHFNQIRALLGLGKIRQDDITNVVLESVAEILRKSNSLKVSGDGQKVGRIKKLSKTEKVIQQVDLRTIAASPFPYDVTLEDVASFFSQFGKVNSVRLPRHVADKRVFCGTALIEFSTDGDALDILKQNLVYAGASLELKPKKEFDSERAIMTEKIGTDGSFMDSNYKNDASTTSICPKSSIVTFSLKRRSIGKPVKNGGTAPLIINSGAVCKRDKNLDSNGFVEEIKSASEDIVVAPSRNPEKEKCKKDNKEIISEDNKKKDLQDAICHDKDLSPEIVCQHSKEKITGGERCASLVLEEKDVLSSKDLKDVFQRFGAIKHVHYHDGAVSGYICFEATEGVIKACAAAEFIEEGLIVKNFIVSFEAVSGKTDERYSNMHCDDNKEGCHIRRDDRKRKHRSNQGERQFVGRSSHSNESDS</sequence>
<dbReference type="PRINTS" id="PR00302">
    <property type="entry name" value="LUPUSLA"/>
</dbReference>
<keyword evidence="9" id="KW-1185">Reference proteome</keyword>
<dbReference type="InterPro" id="IPR012677">
    <property type="entry name" value="Nucleotide-bd_a/b_plait_sf"/>
</dbReference>
<evidence type="ECO:0000259" key="7">
    <source>
        <dbReference type="PROSITE" id="PS50961"/>
    </source>
</evidence>
<dbReference type="Proteomes" id="UP000027138">
    <property type="component" value="Unassembled WGS sequence"/>
</dbReference>
<dbReference type="PROSITE" id="PS50961">
    <property type="entry name" value="HTH_LA"/>
    <property type="match status" value="1"/>
</dbReference>
<reference evidence="8 9" key="1">
    <citation type="journal article" date="2014" name="PLoS ONE">
        <title>Global Analysis of Gene Expression Profiles in Physic Nut (Jatropha curcas L.) Seedlings Exposed to Salt Stress.</title>
        <authorList>
            <person name="Zhang L."/>
            <person name="Zhang C."/>
            <person name="Wu P."/>
            <person name="Chen Y."/>
            <person name="Li M."/>
            <person name="Jiang H."/>
            <person name="Wu G."/>
        </authorList>
    </citation>
    <scope>NUCLEOTIDE SEQUENCE [LARGE SCALE GENOMIC DNA]</scope>
    <source>
        <strain evidence="9">cv. GZQX0401</strain>
        <tissue evidence="8">Young leaves</tissue>
    </source>
</reference>
<dbReference type="OrthoDB" id="439993at2759"/>
<feature type="domain" description="HTH La-type RNA-binding" evidence="7">
    <location>
        <begin position="2"/>
        <end position="100"/>
    </location>
</feature>
<dbReference type="GO" id="GO:1990904">
    <property type="term" value="C:ribonucleoprotein complex"/>
    <property type="evidence" value="ECO:0007669"/>
    <property type="project" value="InterPro"/>
</dbReference>
<dbReference type="InterPro" id="IPR035979">
    <property type="entry name" value="RBD_domain_sf"/>
</dbReference>
<dbReference type="Gene3D" id="3.30.70.330">
    <property type="match status" value="2"/>
</dbReference>
<organism evidence="8 9">
    <name type="scientific">Jatropha curcas</name>
    <name type="common">Barbados nut</name>
    <dbReference type="NCBI Taxonomy" id="180498"/>
    <lineage>
        <taxon>Eukaryota</taxon>
        <taxon>Viridiplantae</taxon>
        <taxon>Streptophyta</taxon>
        <taxon>Embryophyta</taxon>
        <taxon>Tracheophyta</taxon>
        <taxon>Spermatophyta</taxon>
        <taxon>Magnoliopsida</taxon>
        <taxon>eudicotyledons</taxon>
        <taxon>Gunneridae</taxon>
        <taxon>Pentapetalae</taxon>
        <taxon>rosids</taxon>
        <taxon>fabids</taxon>
        <taxon>Malpighiales</taxon>
        <taxon>Euphorbiaceae</taxon>
        <taxon>Crotonoideae</taxon>
        <taxon>Jatropheae</taxon>
        <taxon>Jatropha</taxon>
    </lineage>
</organism>
<dbReference type="Pfam" id="PF00076">
    <property type="entry name" value="RRM_1"/>
    <property type="match status" value="1"/>
</dbReference>
<proteinExistence type="predicted"/>
<dbReference type="InterPro" id="IPR036390">
    <property type="entry name" value="WH_DNA-bd_sf"/>
</dbReference>
<dbReference type="InterPro" id="IPR000504">
    <property type="entry name" value="RRM_dom"/>
</dbReference>
<dbReference type="SMART" id="SM00360">
    <property type="entry name" value="RRM"/>
    <property type="match status" value="2"/>
</dbReference>
<dbReference type="Gene3D" id="1.10.10.10">
    <property type="entry name" value="Winged helix-like DNA-binding domain superfamily/Winged helix DNA-binding domain"/>
    <property type="match status" value="1"/>
</dbReference>
<dbReference type="InterPro" id="IPR014886">
    <property type="entry name" value="La_xRRM"/>
</dbReference>
<dbReference type="InterPro" id="IPR036388">
    <property type="entry name" value="WH-like_DNA-bd_sf"/>
</dbReference>
<dbReference type="Pfam" id="PF08777">
    <property type="entry name" value="RRM_3"/>
    <property type="match status" value="1"/>
</dbReference>
<keyword evidence="3" id="KW-0539">Nucleus</keyword>
<evidence type="ECO:0000313" key="9">
    <source>
        <dbReference type="Proteomes" id="UP000027138"/>
    </source>
</evidence>
<feature type="domain" description="RRM" evidence="6">
    <location>
        <begin position="109"/>
        <end position="186"/>
    </location>
</feature>
<accession>A0A067KMC7</accession>
<dbReference type="AlphaFoldDB" id="A0A067KMC7"/>
<dbReference type="GO" id="GO:0005634">
    <property type="term" value="C:nucleus"/>
    <property type="evidence" value="ECO:0007669"/>
    <property type="project" value="UniProtKB-SubCell"/>
</dbReference>
<evidence type="ECO:0000259" key="6">
    <source>
        <dbReference type="PROSITE" id="PS50102"/>
    </source>
</evidence>
<feature type="region of interest" description="Disordered" evidence="5">
    <location>
        <begin position="428"/>
        <end position="461"/>
    </location>
</feature>
<evidence type="ECO:0000256" key="1">
    <source>
        <dbReference type="ARBA" id="ARBA00004123"/>
    </source>
</evidence>
<dbReference type="SUPFAM" id="SSF46785">
    <property type="entry name" value="Winged helix' DNA-binding domain"/>
    <property type="match status" value="1"/>
</dbReference>
<dbReference type="CDD" id="cd12291">
    <property type="entry name" value="RRM1_La"/>
    <property type="match status" value="1"/>
</dbReference>
<dbReference type="PANTHER" id="PTHR22792">
    <property type="entry name" value="LUPUS LA PROTEIN-RELATED"/>
    <property type="match status" value="1"/>
</dbReference>
<dbReference type="SUPFAM" id="SSF54928">
    <property type="entry name" value="RNA-binding domain, RBD"/>
    <property type="match status" value="1"/>
</dbReference>
<dbReference type="GO" id="GO:0003729">
    <property type="term" value="F:mRNA binding"/>
    <property type="evidence" value="ECO:0007669"/>
    <property type="project" value="TreeGrafter"/>
</dbReference>
<dbReference type="PROSITE" id="PS50102">
    <property type="entry name" value="RRM"/>
    <property type="match status" value="1"/>
</dbReference>
<evidence type="ECO:0000256" key="5">
    <source>
        <dbReference type="SAM" id="MobiDB-lite"/>
    </source>
</evidence>
<comment type="subcellular location">
    <subcellularLocation>
        <location evidence="1">Nucleus</location>
    </subcellularLocation>
</comment>
<keyword evidence="2 4" id="KW-0694">RNA-binding</keyword>
<dbReference type="GO" id="GO:0006396">
    <property type="term" value="P:RNA processing"/>
    <property type="evidence" value="ECO:0007669"/>
    <property type="project" value="InterPro"/>
</dbReference>
<dbReference type="InterPro" id="IPR002344">
    <property type="entry name" value="Lupus_La"/>
</dbReference>
<dbReference type="SMART" id="SM00715">
    <property type="entry name" value="LA"/>
    <property type="match status" value="1"/>
</dbReference>
<evidence type="ECO:0000256" key="2">
    <source>
        <dbReference type="ARBA" id="ARBA00022884"/>
    </source>
</evidence>
<protein>
    <submittedName>
        <fullName evidence="8">Uncharacterized protein</fullName>
    </submittedName>
</protein>